<dbReference type="Proteomes" id="UP000515909">
    <property type="component" value="Chromosome"/>
</dbReference>
<dbReference type="KEGG" id="cfem:HCR03_06220"/>
<proteinExistence type="predicted"/>
<evidence type="ECO:0000313" key="2">
    <source>
        <dbReference type="Proteomes" id="UP000515909"/>
    </source>
</evidence>
<reference evidence="1 2" key="1">
    <citation type="submission" date="2020-08" db="EMBL/GenBank/DDBJ databases">
        <title>The isolate Caproiciproducens sp. 7D4C2 produces n-caproate at mildly acidic conditions from hexoses: genome and rBOX comparison with related strains and chain-elongating bacteria.</title>
        <authorList>
            <person name="Esquivel-Elizondo S."/>
            <person name="Bagci C."/>
            <person name="Temovska M."/>
            <person name="Jeon B.S."/>
            <person name="Bessarab I."/>
            <person name="Williams R.B.H."/>
            <person name="Huson D.H."/>
            <person name="Angenent L.T."/>
        </authorList>
    </citation>
    <scope>NUCLEOTIDE SEQUENCE [LARGE SCALE GENOMIC DNA]</scope>
    <source>
        <strain evidence="1 2">7D4C2</strain>
    </source>
</reference>
<evidence type="ECO:0000313" key="1">
    <source>
        <dbReference type="EMBL" id="QNK41834.1"/>
    </source>
</evidence>
<dbReference type="Pfam" id="PF07374">
    <property type="entry name" value="DUF1492"/>
    <property type="match status" value="1"/>
</dbReference>
<accession>A0A7G8TDZ3</accession>
<protein>
    <submittedName>
        <fullName evidence="1">Sigma-70 family RNA polymerase sigma factor</fullName>
    </submittedName>
</protein>
<organism evidence="1 2">
    <name type="scientific">Caproicibacter fermentans</name>
    <dbReference type="NCBI Taxonomy" id="2576756"/>
    <lineage>
        <taxon>Bacteria</taxon>
        <taxon>Bacillati</taxon>
        <taxon>Bacillota</taxon>
        <taxon>Clostridia</taxon>
        <taxon>Eubacteriales</taxon>
        <taxon>Acutalibacteraceae</taxon>
        <taxon>Caproicibacter</taxon>
    </lineage>
</organism>
<dbReference type="InterPro" id="IPR010861">
    <property type="entry name" value="DUF1492"/>
</dbReference>
<dbReference type="SUPFAM" id="SSF88659">
    <property type="entry name" value="Sigma3 and sigma4 domains of RNA polymerase sigma factors"/>
    <property type="match status" value="1"/>
</dbReference>
<sequence>MNYFKEAEKNLSNRKNLDKALHNLNQRQNRLLDSGAPKPPSAIDPAKPYVSGGMVNNTMTDCLDLVEIQKDIAITKAKIKEIDDVINQLPEESKKILSLWYIEEKGKDEMCEIFGCSTRQTLYDKRNKAIGEFAVLSFGAPALYAI</sequence>
<name>A0A7G8TDZ3_9FIRM</name>
<dbReference type="AlphaFoldDB" id="A0A7G8TDZ3"/>
<dbReference type="InterPro" id="IPR013324">
    <property type="entry name" value="RNA_pol_sigma_r3/r4-like"/>
</dbReference>
<dbReference type="RefSeq" id="WP_187037153.1">
    <property type="nucleotide sequence ID" value="NZ_CP060286.1"/>
</dbReference>
<dbReference type="EMBL" id="CP060286">
    <property type="protein sequence ID" value="QNK41834.1"/>
    <property type="molecule type" value="Genomic_DNA"/>
</dbReference>
<gene>
    <name evidence="1" type="ORF">HCR03_06220</name>
</gene>